<organism evidence="6">
    <name type="scientific">Bosea sp. NBC_00436</name>
    <dbReference type="NCBI Taxonomy" id="2969620"/>
    <lineage>
        <taxon>Bacteria</taxon>
        <taxon>Pseudomonadati</taxon>
        <taxon>Pseudomonadota</taxon>
        <taxon>Alphaproteobacteria</taxon>
        <taxon>Hyphomicrobiales</taxon>
        <taxon>Boseaceae</taxon>
        <taxon>Bosea</taxon>
    </lineage>
</organism>
<reference evidence="6" key="1">
    <citation type="submission" date="2022-08" db="EMBL/GenBank/DDBJ databases">
        <title>Complete Genome Sequences of 2 Bosea sp. soil isolates.</title>
        <authorList>
            <person name="Alvarez Arevalo M."/>
            <person name="Sterndorff E.B."/>
            <person name="Faurdal D."/>
            <person name="Joergensen T.S."/>
            <person name="Weber T."/>
        </authorList>
    </citation>
    <scope>NUCLEOTIDE SEQUENCE</scope>
    <source>
        <strain evidence="6">NBC_00436</strain>
    </source>
</reference>
<dbReference type="PANTHER" id="PTHR30579">
    <property type="entry name" value="TRANSCRIPTIONAL REGULATOR"/>
    <property type="match status" value="1"/>
</dbReference>
<keyword evidence="4" id="KW-0804">Transcription</keyword>
<sequence length="309" mass="33422">MLDYLALAAVAAVLREGSFDKAAVVLGVTPSAVSQRVKGLEERLGVALVTRGAPCLATPVGARLCAHVERVRLLEADISGELQGLAGQRDERPTLRVAVNSDSLATWFPLAAAQFTAASGALLELVLDDEAHTAERLRTGEVMAAVSADPAPVAGCRIYPLGALDYAAVASPAFRARHFGKARAVENLRLAPMLRFDRRDELQFRWMREACGEAVLPPTHWAPSTHGMLELTLAGLGWSMAPVSMATPLLAQGRLVELEPLHRIAVPLNWQRTRLNTQLLDAMTKAVRQVAAQWLRPSTGQIEPERHSE</sequence>
<dbReference type="Gene3D" id="3.40.190.290">
    <property type="match status" value="1"/>
</dbReference>
<evidence type="ECO:0000259" key="5">
    <source>
        <dbReference type="PROSITE" id="PS50931"/>
    </source>
</evidence>
<evidence type="ECO:0000256" key="2">
    <source>
        <dbReference type="ARBA" id="ARBA00023015"/>
    </source>
</evidence>
<evidence type="ECO:0000256" key="1">
    <source>
        <dbReference type="ARBA" id="ARBA00009437"/>
    </source>
</evidence>
<comment type="similarity">
    <text evidence="1">Belongs to the LysR transcriptional regulatory family.</text>
</comment>
<dbReference type="PROSITE" id="PS50931">
    <property type="entry name" value="HTH_LYSR"/>
    <property type="match status" value="1"/>
</dbReference>
<dbReference type="SUPFAM" id="SSF53850">
    <property type="entry name" value="Periplasmic binding protein-like II"/>
    <property type="match status" value="1"/>
</dbReference>
<keyword evidence="3" id="KW-0238">DNA-binding</keyword>
<dbReference type="SUPFAM" id="SSF46785">
    <property type="entry name" value="Winged helix' DNA-binding domain"/>
    <property type="match status" value="1"/>
</dbReference>
<feature type="domain" description="HTH lysR-type" evidence="5">
    <location>
        <begin position="2"/>
        <end position="58"/>
    </location>
</feature>
<accession>A0A9E8CPB3</accession>
<dbReference type="InterPro" id="IPR017685">
    <property type="entry name" value="ArgP"/>
</dbReference>
<name>A0A9E8CPB3_9HYPH</name>
<dbReference type="InterPro" id="IPR036388">
    <property type="entry name" value="WH-like_DNA-bd_sf"/>
</dbReference>
<dbReference type="NCBIfam" id="NF009888">
    <property type="entry name" value="PRK13348.1"/>
    <property type="match status" value="1"/>
</dbReference>
<dbReference type="EMBL" id="CP102774">
    <property type="protein sequence ID" value="UZF86984.1"/>
    <property type="molecule type" value="Genomic_DNA"/>
</dbReference>
<protein>
    <submittedName>
        <fullName evidence="6">LysR family transcriptional regulator ArgP</fullName>
    </submittedName>
</protein>
<dbReference type="NCBIfam" id="TIGR03298">
    <property type="entry name" value="argP"/>
    <property type="match status" value="1"/>
</dbReference>
<dbReference type="InterPro" id="IPR036390">
    <property type="entry name" value="WH_DNA-bd_sf"/>
</dbReference>
<dbReference type="PANTHER" id="PTHR30579:SF2">
    <property type="entry name" value="HTH-TYPE TRANSCRIPTIONAL REGULATOR ARGP"/>
    <property type="match status" value="1"/>
</dbReference>
<evidence type="ECO:0000313" key="6">
    <source>
        <dbReference type="EMBL" id="UZF86984.1"/>
    </source>
</evidence>
<dbReference type="InterPro" id="IPR050176">
    <property type="entry name" value="LTTR"/>
</dbReference>
<evidence type="ECO:0000256" key="3">
    <source>
        <dbReference type="ARBA" id="ARBA00023125"/>
    </source>
</evidence>
<dbReference type="InterPro" id="IPR000847">
    <property type="entry name" value="LysR_HTH_N"/>
</dbReference>
<dbReference type="Pfam" id="PF03466">
    <property type="entry name" value="LysR_substrate"/>
    <property type="match status" value="1"/>
</dbReference>
<dbReference type="Pfam" id="PF00126">
    <property type="entry name" value="HTH_1"/>
    <property type="match status" value="1"/>
</dbReference>
<gene>
    <name evidence="6" type="ORF">NWE54_25055</name>
</gene>
<dbReference type="GO" id="GO:0003677">
    <property type="term" value="F:DNA binding"/>
    <property type="evidence" value="ECO:0007669"/>
    <property type="project" value="UniProtKB-KW"/>
</dbReference>
<evidence type="ECO:0000256" key="4">
    <source>
        <dbReference type="ARBA" id="ARBA00023163"/>
    </source>
</evidence>
<dbReference type="InterPro" id="IPR005119">
    <property type="entry name" value="LysR_subst-bd"/>
</dbReference>
<proteinExistence type="inferred from homology"/>
<dbReference type="AlphaFoldDB" id="A0A9E8CPB3"/>
<dbReference type="GO" id="GO:0003700">
    <property type="term" value="F:DNA-binding transcription factor activity"/>
    <property type="evidence" value="ECO:0007669"/>
    <property type="project" value="InterPro"/>
</dbReference>
<dbReference type="Gene3D" id="1.10.10.10">
    <property type="entry name" value="Winged helix-like DNA-binding domain superfamily/Winged helix DNA-binding domain"/>
    <property type="match status" value="1"/>
</dbReference>
<dbReference type="NCBIfam" id="NF002964">
    <property type="entry name" value="PRK03635.1"/>
    <property type="match status" value="1"/>
</dbReference>
<keyword evidence="2" id="KW-0805">Transcription regulation</keyword>